<keyword evidence="1" id="KW-0812">Transmembrane</keyword>
<dbReference type="Proteomes" id="UP000186143">
    <property type="component" value="Unassembled WGS sequence"/>
</dbReference>
<dbReference type="AlphaFoldDB" id="A0A1Q9AKY2"/>
<reference evidence="2 3" key="1">
    <citation type="submission" date="2016-09" db="EMBL/GenBank/DDBJ databases">
        <title>Rhizobium sp. nov., a novel species isolated from the rice rhizosphere.</title>
        <authorList>
            <person name="Zhao J."/>
            <person name="Zhang X."/>
        </authorList>
    </citation>
    <scope>NUCLEOTIDE SEQUENCE [LARGE SCALE GENOMIC DNA]</scope>
    <source>
        <strain evidence="2 3">MH17</strain>
    </source>
</reference>
<accession>A0A1Q9AKY2</accession>
<evidence type="ECO:0000313" key="2">
    <source>
        <dbReference type="EMBL" id="OLP55986.1"/>
    </source>
</evidence>
<organism evidence="2 3">
    <name type="scientific">Xaviernesmea rhizosphaerae</name>
    <dbReference type="NCBI Taxonomy" id="1672749"/>
    <lineage>
        <taxon>Bacteria</taxon>
        <taxon>Pseudomonadati</taxon>
        <taxon>Pseudomonadota</taxon>
        <taxon>Alphaproteobacteria</taxon>
        <taxon>Hyphomicrobiales</taxon>
        <taxon>Rhizobiaceae</taxon>
        <taxon>Rhizobium/Agrobacterium group</taxon>
        <taxon>Xaviernesmea</taxon>
    </lineage>
</organism>
<feature type="transmembrane region" description="Helical" evidence="1">
    <location>
        <begin position="35"/>
        <end position="65"/>
    </location>
</feature>
<protein>
    <submittedName>
        <fullName evidence="2">Uncharacterized protein</fullName>
    </submittedName>
</protein>
<dbReference type="RefSeq" id="WP_075634471.1">
    <property type="nucleotide sequence ID" value="NZ_MKIO01000025.1"/>
</dbReference>
<dbReference type="STRING" id="1672749.BJF92_02465"/>
<evidence type="ECO:0000256" key="1">
    <source>
        <dbReference type="SAM" id="Phobius"/>
    </source>
</evidence>
<keyword evidence="1" id="KW-1133">Transmembrane helix</keyword>
<dbReference type="OrthoDB" id="5959103at2"/>
<gene>
    <name evidence="2" type="ORF">BJF92_02465</name>
</gene>
<dbReference type="EMBL" id="MKIO01000025">
    <property type="protein sequence ID" value="OLP55986.1"/>
    <property type="molecule type" value="Genomic_DNA"/>
</dbReference>
<name>A0A1Q9AKY2_9HYPH</name>
<proteinExistence type="predicted"/>
<evidence type="ECO:0000313" key="3">
    <source>
        <dbReference type="Proteomes" id="UP000186143"/>
    </source>
</evidence>
<sequence length="110" mass="12137">MTSQTTKRFGINAATNRLHMGRVSLPLPKSRAPRIALGTSLVIGGCLGFLPILGFWMVPVGLVVLSQDIAFVRRRRRRVTLWWGRRQQARQARTGRTAAGQVEQAGQAEG</sequence>
<comment type="caution">
    <text evidence="2">The sequence shown here is derived from an EMBL/GenBank/DDBJ whole genome shotgun (WGS) entry which is preliminary data.</text>
</comment>
<keyword evidence="1" id="KW-0472">Membrane</keyword>